<dbReference type="EMBL" id="JARHUD010000014">
    <property type="protein sequence ID" value="MDF2097427.1"/>
    <property type="molecule type" value="Genomic_DNA"/>
</dbReference>
<reference evidence="5 6" key="1">
    <citation type="submission" date="2023-03" db="EMBL/GenBank/DDBJ databases">
        <title>Fodinicurvata sp. CAU 1616 isolated from sea sendiment.</title>
        <authorList>
            <person name="Kim W."/>
        </authorList>
    </citation>
    <scope>NUCLEOTIDE SEQUENCE [LARGE SCALE GENOMIC DNA]</scope>
    <source>
        <strain evidence="5 6">CAU 1616</strain>
    </source>
</reference>
<dbReference type="RefSeq" id="WP_275824243.1">
    <property type="nucleotide sequence ID" value="NZ_JARHUD010000014.1"/>
</dbReference>
<name>A0ABT5YR16_9PROT</name>
<gene>
    <name evidence="5" type="ORF">P2G67_15730</name>
</gene>
<dbReference type="Pfam" id="PF00106">
    <property type="entry name" value="adh_short"/>
    <property type="match status" value="1"/>
</dbReference>
<dbReference type="Gene3D" id="3.40.50.720">
    <property type="entry name" value="NAD(P)-binding Rossmann-like Domain"/>
    <property type="match status" value="1"/>
</dbReference>
<evidence type="ECO:0000313" key="5">
    <source>
        <dbReference type="EMBL" id="MDF2097427.1"/>
    </source>
</evidence>
<dbReference type="Proteomes" id="UP001215503">
    <property type="component" value="Unassembled WGS sequence"/>
</dbReference>
<dbReference type="SMART" id="SM00822">
    <property type="entry name" value="PKS_KR"/>
    <property type="match status" value="1"/>
</dbReference>
<dbReference type="PROSITE" id="PS00061">
    <property type="entry name" value="ADH_SHORT"/>
    <property type="match status" value="1"/>
</dbReference>
<dbReference type="PRINTS" id="PR00081">
    <property type="entry name" value="GDHRDH"/>
</dbReference>
<comment type="caution">
    <text evidence="5">The sequence shown here is derived from an EMBL/GenBank/DDBJ whole genome shotgun (WGS) entry which is preliminary data.</text>
</comment>
<dbReference type="PRINTS" id="PR00080">
    <property type="entry name" value="SDRFAMILY"/>
</dbReference>
<keyword evidence="2" id="KW-0560">Oxidoreductase</keyword>
<evidence type="ECO:0000256" key="1">
    <source>
        <dbReference type="ARBA" id="ARBA00006484"/>
    </source>
</evidence>
<feature type="domain" description="Ketoreductase" evidence="4">
    <location>
        <begin position="8"/>
        <end position="193"/>
    </location>
</feature>
<proteinExistence type="inferred from homology"/>
<dbReference type="InterPro" id="IPR002347">
    <property type="entry name" value="SDR_fam"/>
</dbReference>
<evidence type="ECO:0000256" key="3">
    <source>
        <dbReference type="RuleBase" id="RU000363"/>
    </source>
</evidence>
<dbReference type="PANTHER" id="PTHR44196">
    <property type="entry name" value="DEHYDROGENASE/REDUCTASE SDR FAMILY MEMBER 7B"/>
    <property type="match status" value="1"/>
</dbReference>
<dbReference type="PANTHER" id="PTHR44196:SF1">
    <property type="entry name" value="DEHYDROGENASE_REDUCTASE SDR FAMILY MEMBER 7B"/>
    <property type="match status" value="1"/>
</dbReference>
<dbReference type="SUPFAM" id="SSF51735">
    <property type="entry name" value="NAD(P)-binding Rossmann-fold domains"/>
    <property type="match status" value="1"/>
</dbReference>
<protein>
    <submittedName>
        <fullName evidence="5">SDR family NAD(P)-dependent oxidoreductase</fullName>
    </submittedName>
</protein>
<accession>A0ABT5YR16</accession>
<comment type="similarity">
    <text evidence="1 3">Belongs to the short-chain dehydrogenases/reductases (SDR) family.</text>
</comment>
<evidence type="ECO:0000259" key="4">
    <source>
        <dbReference type="SMART" id="SM00822"/>
    </source>
</evidence>
<dbReference type="InterPro" id="IPR057326">
    <property type="entry name" value="KR_dom"/>
</dbReference>
<dbReference type="InterPro" id="IPR036291">
    <property type="entry name" value="NAD(P)-bd_dom_sf"/>
</dbReference>
<organism evidence="5 6">
    <name type="scientific">Aquibaculum arenosum</name>
    <dbReference type="NCBI Taxonomy" id="3032591"/>
    <lineage>
        <taxon>Bacteria</taxon>
        <taxon>Pseudomonadati</taxon>
        <taxon>Pseudomonadota</taxon>
        <taxon>Alphaproteobacteria</taxon>
        <taxon>Rhodospirillales</taxon>
        <taxon>Rhodovibrionaceae</taxon>
        <taxon>Aquibaculum</taxon>
    </lineage>
</organism>
<evidence type="ECO:0000313" key="6">
    <source>
        <dbReference type="Proteomes" id="UP001215503"/>
    </source>
</evidence>
<dbReference type="InterPro" id="IPR020904">
    <property type="entry name" value="Sc_DH/Rdtase_CS"/>
</dbReference>
<keyword evidence="6" id="KW-1185">Reference proteome</keyword>
<evidence type="ECO:0000256" key="2">
    <source>
        <dbReference type="ARBA" id="ARBA00023002"/>
    </source>
</evidence>
<sequence>MSDARQPGTLVLTGASGGIGAALALAYAEPGRSMALIGRNAERLAASAAACEARGAQVTTAQIDVTDAEALCTWLREFDRQTPVEILIANAGISGGRGPDGRLEDQATATRQLRVNLEGAVNTVHALLEPMHRRKHGRIVLMSSLSALRALPDAPAYSASKAGLLAYGDALRGTLRRKGISVTVICPGFVTSPMSARYLGPRPGELPADRAAALMRRGIDRGRAHVVFPAHLGLAMRASHFLPATLSDAIMRRFGFRIAPEE</sequence>